<dbReference type="EMBL" id="JAUCBP010000002">
    <property type="protein sequence ID" value="MDM7859649.1"/>
    <property type="molecule type" value="Genomic_DNA"/>
</dbReference>
<evidence type="ECO:0000313" key="3">
    <source>
        <dbReference type="EMBL" id="MDM7859649.1"/>
    </source>
</evidence>
<sequence length="322" mass="33236">MNKFKLLAAAAALSVSSASFADPMIIQEWSFINEAGFKSFEQTATPPGAVNVPTLSGQSANGGTSILSTGELPDSLCWGDAVTLGGQSCLKINSPVSAATTQSWDEDGLLVDINGGAAQGNAFTADLDDDYTLFFNQGTALRHDNFPITGIFLDKVTIVDGLQLQAVAPAGVTVLAPELEFLVDFWETPNNGIDADGNCPFGPPSGTPGSVNGAGCADIFEVAGFAGGNIIAAGADFIDFAVNFTVGGVDPNVWHTTYQLVTRLSGLEVIGGNLGFATRENGVNVLNAQFAVRAIDAPEPSTIAIFALGLLGLAGMSRRKKA</sequence>
<evidence type="ECO:0000313" key="4">
    <source>
        <dbReference type="Proteomes" id="UP001234343"/>
    </source>
</evidence>
<name>A0ABT7SVS4_9ALTE</name>
<dbReference type="NCBIfam" id="TIGR02595">
    <property type="entry name" value="PEP_CTERM"/>
    <property type="match status" value="1"/>
</dbReference>
<dbReference type="NCBIfam" id="NF038125">
    <property type="entry name" value="PEP_CTERM_THxN"/>
    <property type="match status" value="1"/>
</dbReference>
<keyword evidence="1" id="KW-0732">Signal</keyword>
<dbReference type="Proteomes" id="UP001234343">
    <property type="component" value="Unassembled WGS sequence"/>
</dbReference>
<keyword evidence="4" id="KW-1185">Reference proteome</keyword>
<organism evidence="3 4">
    <name type="scientific">Alteromonas arenosi</name>
    <dbReference type="NCBI Taxonomy" id="3055817"/>
    <lineage>
        <taxon>Bacteria</taxon>
        <taxon>Pseudomonadati</taxon>
        <taxon>Pseudomonadota</taxon>
        <taxon>Gammaproteobacteria</taxon>
        <taxon>Alteromonadales</taxon>
        <taxon>Alteromonadaceae</taxon>
        <taxon>Alteromonas/Salinimonas group</taxon>
        <taxon>Alteromonas</taxon>
    </lineage>
</organism>
<accession>A0ABT7SVS4</accession>
<dbReference type="Pfam" id="PF07589">
    <property type="entry name" value="PEP-CTERM"/>
    <property type="match status" value="1"/>
</dbReference>
<proteinExistence type="predicted"/>
<reference evidence="3 4" key="1">
    <citation type="submission" date="2023-06" db="EMBL/GenBank/DDBJ databases">
        <title>Alteromonas sp. ASW11-36 isolated from intertidal sand.</title>
        <authorList>
            <person name="Li Y."/>
        </authorList>
    </citation>
    <scope>NUCLEOTIDE SEQUENCE [LARGE SCALE GENOMIC DNA]</scope>
    <source>
        <strain evidence="3 4">ASW11-36</strain>
    </source>
</reference>
<dbReference type="InterPro" id="IPR013424">
    <property type="entry name" value="Ice-binding_C"/>
</dbReference>
<comment type="caution">
    <text evidence="3">The sequence shown here is derived from an EMBL/GenBank/DDBJ whole genome shotgun (WGS) entry which is preliminary data.</text>
</comment>
<feature type="chain" id="PRO_5045802323" evidence="1">
    <location>
        <begin position="22"/>
        <end position="322"/>
    </location>
</feature>
<protein>
    <submittedName>
        <fullName evidence="3">THxN family PEP-CTERM protein</fullName>
    </submittedName>
</protein>
<dbReference type="RefSeq" id="WP_289363730.1">
    <property type="nucleotide sequence ID" value="NZ_JAUCBP010000002.1"/>
</dbReference>
<gene>
    <name evidence="3" type="ORF">QTP81_03380</name>
</gene>
<feature type="signal peptide" evidence="1">
    <location>
        <begin position="1"/>
        <end position="21"/>
    </location>
</feature>
<feature type="domain" description="Ice-binding protein C-terminal" evidence="2">
    <location>
        <begin position="297"/>
        <end position="319"/>
    </location>
</feature>
<evidence type="ECO:0000256" key="1">
    <source>
        <dbReference type="SAM" id="SignalP"/>
    </source>
</evidence>
<evidence type="ECO:0000259" key="2">
    <source>
        <dbReference type="Pfam" id="PF07589"/>
    </source>
</evidence>